<name>A0A919WB33_9ACTN</name>
<dbReference type="PANTHER" id="PTHR47691">
    <property type="entry name" value="REGULATOR-RELATED"/>
    <property type="match status" value="1"/>
</dbReference>
<dbReference type="PRINTS" id="PR00364">
    <property type="entry name" value="DISEASERSIST"/>
</dbReference>
<comment type="caution">
    <text evidence="2">The sequence shown here is derived from an EMBL/GenBank/DDBJ whole genome shotgun (WGS) entry which is preliminary data.</text>
</comment>
<dbReference type="PANTHER" id="PTHR47691:SF3">
    <property type="entry name" value="HTH-TYPE TRANSCRIPTIONAL REGULATOR RV0890C-RELATED"/>
    <property type="match status" value="1"/>
</dbReference>
<dbReference type="RefSeq" id="WP_213012592.1">
    <property type="nucleotide sequence ID" value="NZ_BOQN01000131.1"/>
</dbReference>
<proteinExistence type="predicted"/>
<evidence type="ECO:0000313" key="3">
    <source>
        <dbReference type="Proteomes" id="UP000677082"/>
    </source>
</evidence>
<keyword evidence="3" id="KW-1185">Reference proteome</keyword>
<evidence type="ECO:0000313" key="2">
    <source>
        <dbReference type="EMBL" id="GIM96936.1"/>
    </source>
</evidence>
<gene>
    <name evidence="2" type="ORF">Ato02nite_087290</name>
</gene>
<dbReference type="Proteomes" id="UP000677082">
    <property type="component" value="Unassembled WGS sequence"/>
</dbReference>
<sequence length="309" mass="32456">MTESLLLKPAAPAQLPTGARRFTGRTALLARLCALDGGEVAMLTGPAGIGKTSLAVHWARRAAGEFPDGQLFVNLRGFDHVAQPVEPADALRSFLAALGVPARRIPAGLDERAALYRTEMADRRAVVVLDNATVATQVRPLLPAARNCVTVVTSRNQLTGLIVREAARPIPVPPLTIAEAAQFLGGYRPVIEQCGGLPLALSLVAARTGEPEPPGRGGDPHAGARGVFAWTHRALTPPAAGIFRLLGRHPAHDLTATTVAGLAGLTVGQAAVILAELARAGLLIEFVPGRYLCHDLLHTYAAELAARYH</sequence>
<dbReference type="SMART" id="SM00382">
    <property type="entry name" value="AAA"/>
    <property type="match status" value="1"/>
</dbReference>
<dbReference type="InterPro" id="IPR027417">
    <property type="entry name" value="P-loop_NTPase"/>
</dbReference>
<dbReference type="EMBL" id="BOQN01000131">
    <property type="protein sequence ID" value="GIM96936.1"/>
    <property type="molecule type" value="Genomic_DNA"/>
</dbReference>
<accession>A0A919WB33</accession>
<dbReference type="SUPFAM" id="SSF52540">
    <property type="entry name" value="P-loop containing nucleoside triphosphate hydrolases"/>
    <property type="match status" value="1"/>
</dbReference>
<evidence type="ECO:0000259" key="1">
    <source>
        <dbReference type="SMART" id="SM00382"/>
    </source>
</evidence>
<dbReference type="InterPro" id="IPR003593">
    <property type="entry name" value="AAA+_ATPase"/>
</dbReference>
<organism evidence="2 3">
    <name type="scientific">Paractinoplanes toevensis</name>
    <dbReference type="NCBI Taxonomy" id="571911"/>
    <lineage>
        <taxon>Bacteria</taxon>
        <taxon>Bacillati</taxon>
        <taxon>Actinomycetota</taxon>
        <taxon>Actinomycetes</taxon>
        <taxon>Micromonosporales</taxon>
        <taxon>Micromonosporaceae</taxon>
        <taxon>Paractinoplanes</taxon>
    </lineage>
</organism>
<protein>
    <recommendedName>
        <fullName evidence="1">AAA+ ATPase domain-containing protein</fullName>
    </recommendedName>
</protein>
<reference evidence="2 3" key="1">
    <citation type="submission" date="2021-03" db="EMBL/GenBank/DDBJ databases">
        <title>Whole genome shotgun sequence of Actinoplanes toevensis NBRC 105298.</title>
        <authorList>
            <person name="Komaki H."/>
            <person name="Tamura T."/>
        </authorList>
    </citation>
    <scope>NUCLEOTIDE SEQUENCE [LARGE SCALE GENOMIC DNA]</scope>
    <source>
        <strain evidence="2 3">NBRC 105298</strain>
    </source>
</reference>
<dbReference type="Gene3D" id="3.40.50.300">
    <property type="entry name" value="P-loop containing nucleotide triphosphate hydrolases"/>
    <property type="match status" value="1"/>
</dbReference>
<feature type="domain" description="AAA+ ATPase" evidence="1">
    <location>
        <begin position="37"/>
        <end position="176"/>
    </location>
</feature>
<dbReference type="AlphaFoldDB" id="A0A919WB33"/>